<keyword evidence="4" id="KW-0012">Acyltransferase</keyword>
<evidence type="ECO:0000313" key="8">
    <source>
        <dbReference type="EMBL" id="VFK71377.1"/>
    </source>
</evidence>
<dbReference type="EMBL" id="CAADGD010000063">
    <property type="protein sequence ID" value="VFK71377.1"/>
    <property type="molecule type" value="Genomic_DNA"/>
</dbReference>
<dbReference type="InterPro" id="IPR014030">
    <property type="entry name" value="Ketoacyl_synth_N"/>
</dbReference>
<dbReference type="PROSITE" id="PS52004">
    <property type="entry name" value="KS3_2"/>
    <property type="match status" value="1"/>
</dbReference>
<evidence type="ECO:0000313" key="7">
    <source>
        <dbReference type="EMBL" id="VFK63155.1"/>
    </source>
</evidence>
<gene>
    <name evidence="7" type="ORF">BECKUNK1418G_GA0071005_103018</name>
    <name evidence="8" type="ORF">BECKUNK1418H_GA0071006_10637</name>
</gene>
<dbReference type="SUPFAM" id="SSF53901">
    <property type="entry name" value="Thiolase-like"/>
    <property type="match status" value="2"/>
</dbReference>
<dbReference type="AlphaFoldDB" id="A0A451AZN8"/>
<comment type="similarity">
    <text evidence="2 5">Belongs to the thiolase-like superfamily. Beta-ketoacyl-ACP synthases family.</text>
</comment>
<comment type="pathway">
    <text evidence="1">Lipid metabolism.</text>
</comment>
<name>A0A451AZN8_9GAMM</name>
<proteinExistence type="inferred from homology"/>
<dbReference type="InterPro" id="IPR014031">
    <property type="entry name" value="Ketoacyl_synth_C"/>
</dbReference>
<accession>A0A451AZN8</accession>
<dbReference type="PANTHER" id="PTHR11712:SF322">
    <property type="entry name" value="POLYKETIDE BETA-KETOACYL SYNTHASE 2-RELATED"/>
    <property type="match status" value="1"/>
</dbReference>
<evidence type="ECO:0000256" key="3">
    <source>
        <dbReference type="ARBA" id="ARBA00022679"/>
    </source>
</evidence>
<dbReference type="InterPro" id="IPR016039">
    <property type="entry name" value="Thiolase-like"/>
</dbReference>
<evidence type="ECO:0000259" key="6">
    <source>
        <dbReference type="PROSITE" id="PS52004"/>
    </source>
</evidence>
<evidence type="ECO:0000256" key="1">
    <source>
        <dbReference type="ARBA" id="ARBA00005189"/>
    </source>
</evidence>
<dbReference type="PANTHER" id="PTHR11712">
    <property type="entry name" value="POLYKETIDE SYNTHASE-RELATED"/>
    <property type="match status" value="1"/>
</dbReference>
<dbReference type="SMART" id="SM00825">
    <property type="entry name" value="PKS_KS"/>
    <property type="match status" value="1"/>
</dbReference>
<dbReference type="EMBL" id="CAADFZ010000030">
    <property type="protein sequence ID" value="VFK63155.1"/>
    <property type="molecule type" value="Genomic_DNA"/>
</dbReference>
<protein>
    <submittedName>
        <fullName evidence="8">3-oxoacyl-[acyl-carrier-protein] synthase II</fullName>
    </submittedName>
</protein>
<dbReference type="Pfam" id="PF00109">
    <property type="entry name" value="ketoacyl-synt"/>
    <property type="match status" value="1"/>
</dbReference>
<dbReference type="InterPro" id="IPR020841">
    <property type="entry name" value="PKS_Beta-ketoAc_synthase_dom"/>
</dbReference>
<dbReference type="GO" id="GO:0006633">
    <property type="term" value="P:fatty acid biosynthetic process"/>
    <property type="evidence" value="ECO:0007669"/>
    <property type="project" value="TreeGrafter"/>
</dbReference>
<reference evidence="8" key="1">
    <citation type="submission" date="2019-02" db="EMBL/GenBank/DDBJ databases">
        <authorList>
            <person name="Gruber-Vodicka R. H."/>
            <person name="Seah K. B. B."/>
        </authorList>
    </citation>
    <scope>NUCLEOTIDE SEQUENCE</scope>
    <source>
        <strain evidence="8">BECK_BY19</strain>
        <strain evidence="7">BECK_BY8</strain>
    </source>
</reference>
<dbReference type="InterPro" id="IPR000794">
    <property type="entry name" value="Beta-ketoacyl_synthase"/>
</dbReference>
<sequence>MSTLQRPVVTGYGLIGPFGAGSKALLEAIHGERSCMGNCTLFDTHHQVAQVQGFRLADHVRNPRAERSPRISQFALAAIAQALSQSGIDPKLIASESTAIVYGTANGPAIVTERSLDAIVTQGLDAVEPLAFQESVFNAPASLASIQFKIKGPILALPMMWTAGLYALKQGYDLLRRGTVKRVLVVAADELAGETLDALDRLGFISPNDGGEEKMRPFDDRVNGAILGEGAAAILIESEDAARDRDATPRAHIIGCAIGGDALGPGAPDDSGDAMARVIRRAISQTGRSISDVDHILAGTITNRKSDLAELNGIEMLFGGRRRSCPVTSLKPYIGETMGPAGLINLIAGILEIEHGTVFGNRDLERADGAGIAFPTESEAQPVRAVLVNAIGVSGTYASVILEAAK</sequence>
<evidence type="ECO:0000256" key="2">
    <source>
        <dbReference type="ARBA" id="ARBA00008467"/>
    </source>
</evidence>
<organism evidence="8">
    <name type="scientific">Candidatus Kentrum sp. UNK</name>
    <dbReference type="NCBI Taxonomy" id="2126344"/>
    <lineage>
        <taxon>Bacteria</taxon>
        <taxon>Pseudomonadati</taxon>
        <taxon>Pseudomonadota</taxon>
        <taxon>Gammaproteobacteria</taxon>
        <taxon>Candidatus Kentrum</taxon>
    </lineage>
</organism>
<dbReference type="Gene3D" id="3.40.47.10">
    <property type="match status" value="2"/>
</dbReference>
<evidence type="ECO:0000256" key="4">
    <source>
        <dbReference type="ARBA" id="ARBA00023315"/>
    </source>
</evidence>
<evidence type="ECO:0000256" key="5">
    <source>
        <dbReference type="RuleBase" id="RU003694"/>
    </source>
</evidence>
<feature type="domain" description="Ketosynthase family 3 (KS3)" evidence="6">
    <location>
        <begin position="1"/>
        <end position="404"/>
    </location>
</feature>
<dbReference type="GO" id="GO:0004315">
    <property type="term" value="F:3-oxoacyl-[acyl-carrier-protein] synthase activity"/>
    <property type="evidence" value="ECO:0007669"/>
    <property type="project" value="TreeGrafter"/>
</dbReference>
<dbReference type="Pfam" id="PF02801">
    <property type="entry name" value="Ketoacyl-synt_C"/>
    <property type="match status" value="1"/>
</dbReference>
<keyword evidence="3 5" id="KW-0808">Transferase</keyword>